<gene>
    <name evidence="4" type="ORF">EDD18DRAFT_502784</name>
</gene>
<evidence type="ECO:0000313" key="4">
    <source>
        <dbReference type="EMBL" id="KAK0504443.1"/>
    </source>
</evidence>
<evidence type="ECO:0000256" key="3">
    <source>
        <dbReference type="SAM" id="SignalP"/>
    </source>
</evidence>
<dbReference type="EMBL" id="JAUEPU010000003">
    <property type="protein sequence ID" value="KAK0504443.1"/>
    <property type="molecule type" value="Genomic_DNA"/>
</dbReference>
<keyword evidence="3" id="KW-0732">Signal</keyword>
<organism evidence="4 5">
    <name type="scientific">Armillaria luteobubalina</name>
    <dbReference type="NCBI Taxonomy" id="153913"/>
    <lineage>
        <taxon>Eukaryota</taxon>
        <taxon>Fungi</taxon>
        <taxon>Dikarya</taxon>
        <taxon>Basidiomycota</taxon>
        <taxon>Agaricomycotina</taxon>
        <taxon>Agaricomycetes</taxon>
        <taxon>Agaricomycetidae</taxon>
        <taxon>Agaricales</taxon>
        <taxon>Marasmiineae</taxon>
        <taxon>Physalacriaceae</taxon>
        <taxon>Armillaria</taxon>
    </lineage>
</organism>
<evidence type="ECO:0000256" key="2">
    <source>
        <dbReference type="SAM" id="Phobius"/>
    </source>
</evidence>
<feature type="transmembrane region" description="Helical" evidence="2">
    <location>
        <begin position="313"/>
        <end position="336"/>
    </location>
</feature>
<feature type="chain" id="PRO_5041291842" description="Mid2 domain-containing protein" evidence="3">
    <location>
        <begin position="24"/>
        <end position="383"/>
    </location>
</feature>
<name>A0AA39QMN7_9AGAR</name>
<dbReference type="PANTHER" id="PTHR16861">
    <property type="entry name" value="GLYCOPROTEIN 38"/>
    <property type="match status" value="1"/>
</dbReference>
<dbReference type="CDD" id="cd12087">
    <property type="entry name" value="TM_EGFR-like"/>
    <property type="match status" value="1"/>
</dbReference>
<keyword evidence="5" id="KW-1185">Reference proteome</keyword>
<proteinExistence type="predicted"/>
<keyword evidence="2" id="KW-1133">Transmembrane helix</keyword>
<accession>A0AA39QMN7</accession>
<feature type="compositionally biased region" description="Low complexity" evidence="1">
    <location>
        <begin position="197"/>
        <end position="245"/>
    </location>
</feature>
<dbReference type="Proteomes" id="UP001175228">
    <property type="component" value="Unassembled WGS sequence"/>
</dbReference>
<dbReference type="PANTHER" id="PTHR16861:SF4">
    <property type="entry name" value="SH3 DOMAIN PROTEIN (AFU_ORTHOLOGUE AFUA_1G13610)"/>
    <property type="match status" value="1"/>
</dbReference>
<feature type="signal peptide" evidence="3">
    <location>
        <begin position="1"/>
        <end position="23"/>
    </location>
</feature>
<protein>
    <recommendedName>
        <fullName evidence="6">Mid2 domain-containing protein</fullName>
    </recommendedName>
</protein>
<sequence length="383" mass="41232">MAMMTLLLQVLFGLSFLLYYSFAQDHIKCVDSGLDWYTSLVGETPCRTYERLRQICNSNYVLGALNPNTPPDTCGDQVADCCCNSIAFGLSMLCLTCQRGVGPNGNGVDAGIGAYQQYLKHGTDSFCTPNTNKSFTNDIQTAVCNNGLKIHDSFYDAIFWADGPWFYTWSREQMEKTDAADANNPFTHCTSAAPIVTSSSQSPQSTSPSSSSSPSQSTPDSNSPSTSLSQSTSTSPPDSTSPSQPAISLSKSTSLPPAESGSLSRSQPTSLFQSISTSRSIIMTLTDSTGASAISAITLTQTDSSSKSLSTGAIAGIVVGIVAFIWAITLSLFWLVKRRRREAAIEHSETSARPFTEYMPISVHPDRGLRENELEELPPVYSE</sequence>
<reference evidence="4" key="1">
    <citation type="submission" date="2023-06" db="EMBL/GenBank/DDBJ databases">
        <authorList>
            <consortium name="Lawrence Berkeley National Laboratory"/>
            <person name="Ahrendt S."/>
            <person name="Sahu N."/>
            <person name="Indic B."/>
            <person name="Wong-Bajracharya J."/>
            <person name="Merenyi Z."/>
            <person name="Ke H.-M."/>
            <person name="Monk M."/>
            <person name="Kocsube S."/>
            <person name="Drula E."/>
            <person name="Lipzen A."/>
            <person name="Balint B."/>
            <person name="Henrissat B."/>
            <person name="Andreopoulos B."/>
            <person name="Martin F.M."/>
            <person name="Harder C.B."/>
            <person name="Rigling D."/>
            <person name="Ford K.L."/>
            <person name="Foster G.D."/>
            <person name="Pangilinan J."/>
            <person name="Papanicolaou A."/>
            <person name="Barry K."/>
            <person name="LaButti K."/>
            <person name="Viragh M."/>
            <person name="Koriabine M."/>
            <person name="Yan M."/>
            <person name="Riley R."/>
            <person name="Champramary S."/>
            <person name="Plett K.L."/>
            <person name="Tsai I.J."/>
            <person name="Slot J."/>
            <person name="Sipos G."/>
            <person name="Plett J."/>
            <person name="Nagy L.G."/>
            <person name="Grigoriev I.V."/>
        </authorList>
    </citation>
    <scope>NUCLEOTIDE SEQUENCE</scope>
    <source>
        <strain evidence="4">HWK02</strain>
    </source>
</reference>
<evidence type="ECO:0008006" key="6">
    <source>
        <dbReference type="Google" id="ProtNLM"/>
    </source>
</evidence>
<feature type="region of interest" description="Disordered" evidence="1">
    <location>
        <begin position="196"/>
        <end position="269"/>
    </location>
</feature>
<dbReference type="AlphaFoldDB" id="A0AA39QMN7"/>
<keyword evidence="2" id="KW-0472">Membrane</keyword>
<feature type="compositionally biased region" description="Polar residues" evidence="1">
    <location>
        <begin position="246"/>
        <end position="269"/>
    </location>
</feature>
<evidence type="ECO:0000313" key="5">
    <source>
        <dbReference type="Proteomes" id="UP001175228"/>
    </source>
</evidence>
<evidence type="ECO:0000256" key="1">
    <source>
        <dbReference type="SAM" id="MobiDB-lite"/>
    </source>
</evidence>
<comment type="caution">
    <text evidence="4">The sequence shown here is derived from an EMBL/GenBank/DDBJ whole genome shotgun (WGS) entry which is preliminary data.</text>
</comment>
<keyword evidence="2" id="KW-0812">Transmembrane</keyword>